<evidence type="ECO:0008006" key="3">
    <source>
        <dbReference type="Google" id="ProtNLM"/>
    </source>
</evidence>
<reference evidence="2" key="1">
    <citation type="submission" date="2015-11" db="EMBL/GenBank/DDBJ databases">
        <title>De novo transcriptome assembly of four potential Pierce s Disease insect vectors from Arizona vineyards.</title>
        <authorList>
            <person name="Tassone E.E."/>
        </authorList>
    </citation>
    <scope>NUCLEOTIDE SEQUENCE</scope>
</reference>
<name>A0A1B6JEK6_9HEMI</name>
<dbReference type="GO" id="GO:0000795">
    <property type="term" value="C:synaptonemal complex"/>
    <property type="evidence" value="ECO:0007669"/>
    <property type="project" value="InterPro"/>
</dbReference>
<dbReference type="EMBL" id="GECU01010139">
    <property type="protein sequence ID" value="JAS97567.1"/>
    <property type="molecule type" value="Transcribed_RNA"/>
</dbReference>
<dbReference type="InterPro" id="IPR042448">
    <property type="entry name" value="CCNB1IP1"/>
</dbReference>
<keyword evidence="1" id="KW-0175">Coiled coil</keyword>
<dbReference type="GO" id="GO:0007131">
    <property type="term" value="P:reciprocal meiotic recombination"/>
    <property type="evidence" value="ECO:0007669"/>
    <property type="project" value="InterPro"/>
</dbReference>
<dbReference type="PANTHER" id="PTHR14305:SF0">
    <property type="entry name" value="E3 UBIQUITIN-PROTEIN LIGASE CCNB1IP1"/>
    <property type="match status" value="1"/>
</dbReference>
<feature type="coiled-coil region" evidence="1">
    <location>
        <begin position="106"/>
        <end position="179"/>
    </location>
</feature>
<evidence type="ECO:0000256" key="1">
    <source>
        <dbReference type="SAM" id="Coils"/>
    </source>
</evidence>
<evidence type="ECO:0000313" key="2">
    <source>
        <dbReference type="EMBL" id="JAS97567.1"/>
    </source>
</evidence>
<organism evidence="2">
    <name type="scientific">Homalodisca liturata</name>
    <dbReference type="NCBI Taxonomy" id="320908"/>
    <lineage>
        <taxon>Eukaryota</taxon>
        <taxon>Metazoa</taxon>
        <taxon>Ecdysozoa</taxon>
        <taxon>Arthropoda</taxon>
        <taxon>Hexapoda</taxon>
        <taxon>Insecta</taxon>
        <taxon>Pterygota</taxon>
        <taxon>Neoptera</taxon>
        <taxon>Paraneoptera</taxon>
        <taxon>Hemiptera</taxon>
        <taxon>Auchenorrhyncha</taxon>
        <taxon>Membracoidea</taxon>
        <taxon>Cicadellidae</taxon>
        <taxon>Cicadellinae</taxon>
        <taxon>Proconiini</taxon>
        <taxon>Homalodisca</taxon>
    </lineage>
</organism>
<sequence>MDGYLTCNFKRCNRPLSTSAWIASCFHIFCDEHSPALETNKRCPLCFSDLGGEHDLIKKHLNPPEEYKAMVLAGFNPKNILEIGSRAISFWKFQKFQERMILGSTVRNLEGRLAQSETSYEAIIKQLKVYIQKETQRTERLQKEMELYSRRIQDLEEKNKNKNKQIFNLHVQVEELRKQLNLQGVLDNSVRVNNVERNCRPTEGRVARSPNFLDRRGNHEHVDQMFCSQQFPTAPRPVLTFHPSGQLVFKSPNC</sequence>
<dbReference type="AlphaFoldDB" id="A0A1B6JEK6"/>
<gene>
    <name evidence="2" type="ORF">g.7466</name>
</gene>
<dbReference type="GO" id="GO:0061630">
    <property type="term" value="F:ubiquitin protein ligase activity"/>
    <property type="evidence" value="ECO:0007669"/>
    <property type="project" value="InterPro"/>
</dbReference>
<protein>
    <recommendedName>
        <fullName evidence="3">RING-type domain-containing protein</fullName>
    </recommendedName>
</protein>
<accession>A0A1B6JEK6</accession>
<dbReference type="PANTHER" id="PTHR14305">
    <property type="entry name" value="E3 UBIQUITIN-PROTEIN LIGASE CCNB1IP1"/>
    <property type="match status" value="1"/>
</dbReference>
<proteinExistence type="predicted"/>